<dbReference type="EMBL" id="SWLG01000009">
    <property type="protein sequence ID" value="TLS36598.1"/>
    <property type="molecule type" value="Genomic_DNA"/>
</dbReference>
<keyword evidence="2" id="KW-1185">Reference proteome</keyword>
<dbReference type="NCBIfam" id="TIGR04398">
    <property type="entry name" value="SLAP_DUP"/>
    <property type="match status" value="1"/>
</dbReference>
<dbReference type="Proteomes" id="UP000308230">
    <property type="component" value="Unassembled WGS sequence"/>
</dbReference>
<dbReference type="OrthoDB" id="1907642at2"/>
<proteinExistence type="predicted"/>
<reference evidence="1 2" key="1">
    <citation type="submission" date="2019-04" db="EMBL/GenBank/DDBJ databases">
        <title>Bacillus caeni sp. nov., a bacterium isolated from mangrove sediment.</title>
        <authorList>
            <person name="Huang H."/>
            <person name="Mo K."/>
            <person name="Hu Y."/>
        </authorList>
    </citation>
    <scope>NUCLEOTIDE SEQUENCE [LARGE SCALE GENOMIC DNA]</scope>
    <source>
        <strain evidence="1 2">HB172195</strain>
    </source>
</reference>
<dbReference type="AlphaFoldDB" id="A0A5R9F4N1"/>
<evidence type="ECO:0000313" key="2">
    <source>
        <dbReference type="Proteomes" id="UP000308230"/>
    </source>
</evidence>
<comment type="caution">
    <text evidence="1">The sequence shown here is derived from an EMBL/GenBank/DDBJ whole genome shotgun (WGS) entry which is preliminary data.</text>
</comment>
<dbReference type="RefSeq" id="WP_138127263.1">
    <property type="nucleotide sequence ID" value="NZ_SWLG01000009.1"/>
</dbReference>
<dbReference type="InterPro" id="IPR030910">
    <property type="entry name" value="SLAP_dom"/>
</dbReference>
<protein>
    <submittedName>
        <fullName evidence="1">SLAP domain-containing protein</fullName>
    </submittedName>
</protein>
<accession>A0A5R9F4N1</accession>
<evidence type="ECO:0000313" key="1">
    <source>
        <dbReference type="EMBL" id="TLS36598.1"/>
    </source>
</evidence>
<organism evidence="1 2">
    <name type="scientific">Exobacillus caeni</name>
    <dbReference type="NCBI Taxonomy" id="2574798"/>
    <lineage>
        <taxon>Bacteria</taxon>
        <taxon>Bacillati</taxon>
        <taxon>Bacillota</taxon>
        <taxon>Bacilli</taxon>
        <taxon>Bacillales</taxon>
        <taxon>Guptibacillaceae</taxon>
        <taxon>Exobacillus</taxon>
    </lineage>
</organism>
<sequence length="136" mass="15508">MNNDLVFEPAWERTLSDRDRKLIQKLHRTTTLRHDQVSFHNLRAAVNYKGDLLATVLVQNTTGKEVSFPDTKLVYTESGVSVAEWKFSISSLTIPAYSSMPWTFIFPSGSLVHPPEIKNWNVANLQEEDTTQADRT</sequence>
<name>A0A5R9F4N1_9BACL</name>
<gene>
    <name evidence="1" type="ORF">FCL54_13820</name>
</gene>